<name>A0ABP0QYL9_9DINO</name>
<keyword evidence="3" id="KW-1185">Reference proteome</keyword>
<accession>A0ABP0QYL9</accession>
<organism evidence="2 3">
    <name type="scientific">Durusdinium trenchii</name>
    <dbReference type="NCBI Taxonomy" id="1381693"/>
    <lineage>
        <taxon>Eukaryota</taxon>
        <taxon>Sar</taxon>
        <taxon>Alveolata</taxon>
        <taxon>Dinophyceae</taxon>
        <taxon>Suessiales</taxon>
        <taxon>Symbiodiniaceae</taxon>
        <taxon>Durusdinium</taxon>
    </lineage>
</organism>
<keyword evidence="1" id="KW-0472">Membrane</keyword>
<evidence type="ECO:0000313" key="3">
    <source>
        <dbReference type="Proteomes" id="UP001642464"/>
    </source>
</evidence>
<evidence type="ECO:0000313" key="2">
    <source>
        <dbReference type="EMBL" id="CAK9092648.1"/>
    </source>
</evidence>
<gene>
    <name evidence="2" type="ORF">SCF082_LOCUS43601</name>
</gene>
<evidence type="ECO:0000256" key="1">
    <source>
        <dbReference type="SAM" id="Phobius"/>
    </source>
</evidence>
<keyword evidence="1" id="KW-0812">Transmembrane</keyword>
<dbReference type="EMBL" id="CAXAMM010040351">
    <property type="protein sequence ID" value="CAK9092648.1"/>
    <property type="molecule type" value="Genomic_DNA"/>
</dbReference>
<sequence>MGPAELGIFFKRLFALGVPKVIILLVLLVSWIPDEGDINHGYGMIEFFSGVGRVAQMAELVGLSAVAYDLEYSRPRVSEDRTVLELFQQASYVDLWDDCCDLNDVIIYARGSKRLRIPSSSWKDALPTHLPLG</sequence>
<dbReference type="Proteomes" id="UP001642464">
    <property type="component" value="Unassembled WGS sequence"/>
</dbReference>
<keyword evidence="1" id="KW-1133">Transmembrane helix</keyword>
<comment type="caution">
    <text evidence="2">The sequence shown here is derived from an EMBL/GenBank/DDBJ whole genome shotgun (WGS) entry which is preliminary data.</text>
</comment>
<reference evidence="2 3" key="1">
    <citation type="submission" date="2024-02" db="EMBL/GenBank/DDBJ databases">
        <authorList>
            <person name="Chen Y."/>
            <person name="Shah S."/>
            <person name="Dougan E. K."/>
            <person name="Thang M."/>
            <person name="Chan C."/>
        </authorList>
    </citation>
    <scope>NUCLEOTIDE SEQUENCE [LARGE SCALE GENOMIC DNA]</scope>
</reference>
<protein>
    <submittedName>
        <fullName evidence="2">Uncharacterized protein</fullName>
    </submittedName>
</protein>
<feature type="transmembrane region" description="Helical" evidence="1">
    <location>
        <begin position="12"/>
        <end position="32"/>
    </location>
</feature>
<proteinExistence type="predicted"/>